<comment type="similarity">
    <text evidence="1">Belongs to the RutC family.</text>
</comment>
<name>A0A367IM24_RHIAZ</name>
<dbReference type="Pfam" id="PF01042">
    <property type="entry name" value="Ribonuc_L-PSP"/>
    <property type="match status" value="1"/>
</dbReference>
<dbReference type="GO" id="GO:0019239">
    <property type="term" value="F:deaminase activity"/>
    <property type="evidence" value="ECO:0007669"/>
    <property type="project" value="TreeGrafter"/>
</dbReference>
<dbReference type="CDD" id="cd00448">
    <property type="entry name" value="YjgF_YER057c_UK114_family"/>
    <property type="match status" value="1"/>
</dbReference>
<dbReference type="InterPro" id="IPR019897">
    <property type="entry name" value="RidA_CS"/>
</dbReference>
<dbReference type="GO" id="GO:0005829">
    <property type="term" value="C:cytosol"/>
    <property type="evidence" value="ECO:0007669"/>
    <property type="project" value="TreeGrafter"/>
</dbReference>
<evidence type="ECO:0000256" key="1">
    <source>
        <dbReference type="ARBA" id="ARBA00010552"/>
    </source>
</evidence>
<dbReference type="AlphaFoldDB" id="A0A367IM24"/>
<protein>
    <submittedName>
        <fullName evidence="2">Uncharacterized protein</fullName>
    </submittedName>
</protein>
<dbReference type="PANTHER" id="PTHR11803:SF58">
    <property type="entry name" value="PROTEIN HMF1-RELATED"/>
    <property type="match status" value="1"/>
</dbReference>
<accession>A0A367IM24</accession>
<dbReference type="STRING" id="86630.A0A367IM24"/>
<dbReference type="InterPro" id="IPR006175">
    <property type="entry name" value="YjgF/YER057c/UK114"/>
</dbReference>
<dbReference type="Gene3D" id="3.30.1330.40">
    <property type="entry name" value="RutC-like"/>
    <property type="match status" value="1"/>
</dbReference>
<dbReference type="InterPro" id="IPR006056">
    <property type="entry name" value="RidA"/>
</dbReference>
<dbReference type="EMBL" id="PJQL01004963">
    <property type="protein sequence ID" value="RCH78718.1"/>
    <property type="molecule type" value="Genomic_DNA"/>
</dbReference>
<organism evidence="2 3">
    <name type="scientific">Rhizopus azygosporus</name>
    <name type="common">Rhizopus microsporus var. azygosporus</name>
    <dbReference type="NCBI Taxonomy" id="86630"/>
    <lineage>
        <taxon>Eukaryota</taxon>
        <taxon>Fungi</taxon>
        <taxon>Fungi incertae sedis</taxon>
        <taxon>Mucoromycota</taxon>
        <taxon>Mucoromycotina</taxon>
        <taxon>Mucoromycetes</taxon>
        <taxon>Mucorales</taxon>
        <taxon>Mucorineae</taxon>
        <taxon>Rhizopodaceae</taxon>
        <taxon>Rhizopus</taxon>
    </lineage>
</organism>
<dbReference type="PROSITE" id="PS01094">
    <property type="entry name" value="UPF0076"/>
    <property type="match status" value="1"/>
</dbReference>
<dbReference type="InterPro" id="IPR035959">
    <property type="entry name" value="RutC-like_sf"/>
</dbReference>
<dbReference type="NCBIfam" id="TIGR00004">
    <property type="entry name" value="Rid family detoxifying hydrolase"/>
    <property type="match status" value="1"/>
</dbReference>
<comment type="caution">
    <text evidence="2">The sequence shown here is derived from an EMBL/GenBank/DDBJ whole genome shotgun (WGS) entry which is preliminary data.</text>
</comment>
<dbReference type="GO" id="GO:0005739">
    <property type="term" value="C:mitochondrion"/>
    <property type="evidence" value="ECO:0007669"/>
    <property type="project" value="TreeGrafter"/>
</dbReference>
<gene>
    <name evidence="2" type="ORF">CU097_001474</name>
</gene>
<dbReference type="SUPFAM" id="SSF55298">
    <property type="entry name" value="YjgF-like"/>
    <property type="match status" value="1"/>
</dbReference>
<evidence type="ECO:0000313" key="3">
    <source>
        <dbReference type="Proteomes" id="UP000252139"/>
    </source>
</evidence>
<dbReference type="PANTHER" id="PTHR11803">
    <property type="entry name" value="2-IMINOBUTANOATE/2-IMINOPROPANOATE DEAMINASE RIDA"/>
    <property type="match status" value="1"/>
</dbReference>
<keyword evidence="3" id="KW-1185">Reference proteome</keyword>
<evidence type="ECO:0000313" key="2">
    <source>
        <dbReference type="EMBL" id="RCH78718.1"/>
    </source>
</evidence>
<dbReference type="OrthoDB" id="309640at2759"/>
<dbReference type="FunFam" id="3.30.1330.40:FF:000001">
    <property type="entry name" value="L-PSP family endoribonuclease"/>
    <property type="match status" value="1"/>
</dbReference>
<sequence>MFASRPFPMLKRAMSTLTRIETKAAPAAIGPYAQAIKVNGMVYTSGSLPVVPETGDIVGGIKEQTKQSLLNMSKVLEASGSSLDKVVKTTVFLKDMNEFAQMNEVYSTFFSKHQPARSAVEVARLPKDVSVEIECVALHRSKE</sequence>
<reference evidence="2 3" key="1">
    <citation type="journal article" date="2018" name="G3 (Bethesda)">
        <title>Phylogenetic and Phylogenomic Definition of Rhizopus Species.</title>
        <authorList>
            <person name="Gryganskyi A.P."/>
            <person name="Golan J."/>
            <person name="Dolatabadi S."/>
            <person name="Mondo S."/>
            <person name="Robb S."/>
            <person name="Idnurm A."/>
            <person name="Muszewska A."/>
            <person name="Steczkiewicz K."/>
            <person name="Masonjones S."/>
            <person name="Liao H.L."/>
            <person name="Gajdeczka M.T."/>
            <person name="Anike F."/>
            <person name="Vuek A."/>
            <person name="Anishchenko I.M."/>
            <person name="Voigt K."/>
            <person name="de Hoog G.S."/>
            <person name="Smith M.E."/>
            <person name="Heitman J."/>
            <person name="Vilgalys R."/>
            <person name="Stajich J.E."/>
        </authorList>
    </citation>
    <scope>NUCLEOTIDE SEQUENCE [LARGE SCALE GENOMIC DNA]</scope>
    <source>
        <strain evidence="2 3">CBS 357.93</strain>
    </source>
</reference>
<proteinExistence type="inferred from homology"/>
<feature type="non-terminal residue" evidence="2">
    <location>
        <position position="143"/>
    </location>
</feature>
<dbReference type="Proteomes" id="UP000252139">
    <property type="component" value="Unassembled WGS sequence"/>
</dbReference>